<dbReference type="KEGG" id="dcr:108220186"/>
<evidence type="ECO:0000256" key="1">
    <source>
        <dbReference type="ARBA" id="ARBA00010886"/>
    </source>
</evidence>
<keyword evidence="5 6" id="KW-0067">ATP-binding</keyword>
<dbReference type="PANTHER" id="PTHR43671">
    <property type="entry name" value="SERINE/THREONINE-PROTEIN KINASE NEK"/>
    <property type="match status" value="1"/>
</dbReference>
<evidence type="ECO:0000256" key="3">
    <source>
        <dbReference type="ARBA" id="ARBA00022741"/>
    </source>
</evidence>
<proteinExistence type="inferred from homology"/>
<dbReference type="InterPro" id="IPR050660">
    <property type="entry name" value="NEK_Ser/Thr_kinase"/>
</dbReference>
<reference evidence="9" key="1">
    <citation type="journal article" date="2016" name="Nat. Genet.">
        <title>A high-quality carrot genome assembly provides new insights into carotenoid accumulation and asterid genome evolution.</title>
        <authorList>
            <person name="Iorizzo M."/>
            <person name="Ellison S."/>
            <person name="Senalik D."/>
            <person name="Zeng P."/>
            <person name="Satapoomin P."/>
            <person name="Huang J."/>
            <person name="Bowman M."/>
            <person name="Iovene M."/>
            <person name="Sanseverino W."/>
            <person name="Cavagnaro P."/>
            <person name="Yildiz M."/>
            <person name="Macko-Podgorni A."/>
            <person name="Moranska E."/>
            <person name="Grzebelus E."/>
            <person name="Grzebelus D."/>
            <person name="Ashrafi H."/>
            <person name="Zheng Z."/>
            <person name="Cheng S."/>
            <person name="Spooner D."/>
            <person name="Van Deynze A."/>
            <person name="Simon P."/>
        </authorList>
    </citation>
    <scope>NUCLEOTIDE SEQUENCE [LARGE SCALE GENOMIC DNA]</scope>
    <source>
        <tissue evidence="9">Leaf</tissue>
    </source>
</reference>
<dbReference type="InterPro" id="IPR000719">
    <property type="entry name" value="Prot_kinase_dom"/>
</dbReference>
<dbReference type="CDD" id="cd08215">
    <property type="entry name" value="STKc_Nek"/>
    <property type="match status" value="1"/>
</dbReference>
<evidence type="ECO:0000256" key="7">
    <source>
        <dbReference type="SAM" id="MobiDB-lite"/>
    </source>
</evidence>
<evidence type="ECO:0000256" key="5">
    <source>
        <dbReference type="ARBA" id="ARBA00022840"/>
    </source>
</evidence>
<dbReference type="EMBL" id="CP093347">
    <property type="protein sequence ID" value="WOH00099.1"/>
    <property type="molecule type" value="Genomic_DNA"/>
</dbReference>
<dbReference type="Proteomes" id="UP000077755">
    <property type="component" value="Chromosome 5"/>
</dbReference>
<dbReference type="GO" id="GO:0007017">
    <property type="term" value="P:microtubule-based process"/>
    <property type="evidence" value="ECO:0007669"/>
    <property type="project" value="TreeGrafter"/>
</dbReference>
<dbReference type="Gene3D" id="1.10.510.10">
    <property type="entry name" value="Transferase(Phosphotransferase) domain 1"/>
    <property type="match status" value="1"/>
</dbReference>
<dbReference type="AlphaFoldDB" id="A0A164XZ30"/>
<feature type="binding site" evidence="6">
    <location>
        <position position="45"/>
    </location>
    <ligand>
        <name>ATP</name>
        <dbReference type="ChEBI" id="CHEBI:30616"/>
    </ligand>
</feature>
<dbReference type="PROSITE" id="PS00108">
    <property type="entry name" value="PROTEIN_KINASE_ST"/>
    <property type="match status" value="1"/>
</dbReference>
<dbReference type="PROSITE" id="PS50011">
    <property type="entry name" value="PROTEIN_KINASE_DOM"/>
    <property type="match status" value="1"/>
</dbReference>
<dbReference type="GO" id="GO:0004674">
    <property type="term" value="F:protein serine/threonine kinase activity"/>
    <property type="evidence" value="ECO:0007669"/>
    <property type="project" value="TreeGrafter"/>
</dbReference>
<dbReference type="OMA" id="KAHTHQG"/>
<organism evidence="9">
    <name type="scientific">Daucus carota subsp. sativus</name>
    <name type="common">Carrot</name>
    <dbReference type="NCBI Taxonomy" id="79200"/>
    <lineage>
        <taxon>Eukaryota</taxon>
        <taxon>Viridiplantae</taxon>
        <taxon>Streptophyta</taxon>
        <taxon>Embryophyta</taxon>
        <taxon>Tracheophyta</taxon>
        <taxon>Spermatophyta</taxon>
        <taxon>Magnoliopsida</taxon>
        <taxon>eudicotyledons</taxon>
        <taxon>Gunneridae</taxon>
        <taxon>Pentapetalae</taxon>
        <taxon>asterids</taxon>
        <taxon>campanulids</taxon>
        <taxon>Apiales</taxon>
        <taxon>Apiaceae</taxon>
        <taxon>Apioideae</taxon>
        <taxon>Scandiceae</taxon>
        <taxon>Daucinae</taxon>
        <taxon>Daucus</taxon>
        <taxon>Daucus sect. Daucus</taxon>
    </lineage>
</organism>
<dbReference type="STRING" id="79200.A0A164XZ30"/>
<gene>
    <name evidence="9" type="ORF">DCAR_017001</name>
    <name evidence="10" type="ORF">DCAR_0519456</name>
</gene>
<dbReference type="SMART" id="SM00220">
    <property type="entry name" value="S_TKc"/>
    <property type="match status" value="1"/>
</dbReference>
<reference evidence="10" key="2">
    <citation type="submission" date="2022-03" db="EMBL/GenBank/DDBJ databases">
        <title>Draft title - Genomic analysis of global carrot germplasm unveils the trajectory of domestication and the origin of high carotenoid orange carrot.</title>
        <authorList>
            <person name="Iorizzo M."/>
            <person name="Ellison S."/>
            <person name="Senalik D."/>
            <person name="Macko-Podgorni A."/>
            <person name="Grzebelus D."/>
            <person name="Bostan H."/>
            <person name="Rolling W."/>
            <person name="Curaba J."/>
            <person name="Simon P."/>
        </authorList>
    </citation>
    <scope>NUCLEOTIDE SEQUENCE</scope>
    <source>
        <tissue evidence="10">Leaf</tissue>
    </source>
</reference>
<evidence type="ECO:0000256" key="2">
    <source>
        <dbReference type="ARBA" id="ARBA00022679"/>
    </source>
</evidence>
<dbReference type="InterPro" id="IPR008271">
    <property type="entry name" value="Ser/Thr_kinase_AS"/>
</dbReference>
<dbReference type="Gene3D" id="3.30.200.20">
    <property type="entry name" value="Phosphorylase Kinase, domain 1"/>
    <property type="match status" value="1"/>
</dbReference>
<feature type="compositionally biased region" description="Polar residues" evidence="7">
    <location>
        <begin position="395"/>
        <end position="423"/>
    </location>
</feature>
<comment type="similarity">
    <text evidence="1">Belongs to the protein kinase superfamily. NEK Ser/Thr protein kinase family. NIMA subfamily.</text>
</comment>
<dbReference type="GO" id="GO:0005524">
    <property type="term" value="F:ATP binding"/>
    <property type="evidence" value="ECO:0007669"/>
    <property type="project" value="UniProtKB-UniRule"/>
</dbReference>
<dbReference type="PROSITE" id="PS00107">
    <property type="entry name" value="PROTEIN_KINASE_ATP"/>
    <property type="match status" value="1"/>
</dbReference>
<evidence type="ECO:0000313" key="11">
    <source>
        <dbReference type="Proteomes" id="UP000077755"/>
    </source>
</evidence>
<dbReference type="Gramene" id="KZM93756">
    <property type="protein sequence ID" value="KZM93756"/>
    <property type="gene ID" value="DCAR_017001"/>
</dbReference>
<accession>A0A164XZ30</accession>
<evidence type="ECO:0000259" key="8">
    <source>
        <dbReference type="PROSITE" id="PS50011"/>
    </source>
</evidence>
<feature type="region of interest" description="Disordered" evidence="7">
    <location>
        <begin position="389"/>
        <end position="432"/>
    </location>
</feature>
<dbReference type="GO" id="GO:0055028">
    <property type="term" value="C:cortical microtubule"/>
    <property type="evidence" value="ECO:0007669"/>
    <property type="project" value="TreeGrafter"/>
</dbReference>
<evidence type="ECO:0000256" key="6">
    <source>
        <dbReference type="PROSITE-ProRule" id="PRU10141"/>
    </source>
</evidence>
<sequence length="623" mass="69473">MEAENGDTDKSKIEGYQVIEQIGRGAFGATFLVLHKNENRRYILKKIRFVNQTEKFIDAAHQEINLISRLNHPYVVEYKDAWVEGSSVCIVTGCCEGGDMAKFVRKARGAYFPEEKLCKWLAQVLLALDYLHSNRVLHRDLKCSNIFLTKSGDIRLGDFGLAKLLQSEELASSVVGTPNYMCPELLTDIPYGYKSDIWYLGCCMFEIAAHQPPFRASDMTGLINKINRSSFSPLPIVYSSTLKQIIKSMLRKSPEHRPTAAELLRHPHLQPYLLQCHNPSSVFLPVKSPNSTKEKIKRSPTRKPSCSKGIIQREVRVLNDMEPLPLYEENADVLLANPAKYDNLETKRVDPTSYSAKISVSNEDSRSEVTSFATTICNGDEQESLHFLTPKESTETQSSIAGTSSQHGEQEESINGNNPQDQESGSERETETEIEALCNQCVKVEWYTKKENYILENHSTMTMSNAGCSNKGASIAEENLSSTAHIFEADAESRLNVDSSVEVPLDNLLPESNRRTNVVEAETGCKSMQTPRADTQVILEQVSDTSVRITTSAIGDNDGKTGWANPTQQRADALESLLELCARLLKQNKLDELAGVLNPFGEDAVSSRETAIWLTKSLMTAQK</sequence>
<evidence type="ECO:0000256" key="4">
    <source>
        <dbReference type="ARBA" id="ARBA00022777"/>
    </source>
</evidence>
<dbReference type="SUPFAM" id="SSF56112">
    <property type="entry name" value="Protein kinase-like (PK-like)"/>
    <property type="match status" value="1"/>
</dbReference>
<keyword evidence="3 6" id="KW-0547">Nucleotide-binding</keyword>
<evidence type="ECO:0000313" key="9">
    <source>
        <dbReference type="EMBL" id="KZM93756.1"/>
    </source>
</evidence>
<protein>
    <recommendedName>
        <fullName evidence="8">Protein kinase domain-containing protein</fullName>
    </recommendedName>
</protein>
<dbReference type="InterPro" id="IPR011009">
    <property type="entry name" value="Kinase-like_dom_sf"/>
</dbReference>
<evidence type="ECO:0000313" key="10">
    <source>
        <dbReference type="EMBL" id="WOH00099.1"/>
    </source>
</evidence>
<dbReference type="OrthoDB" id="248923at2759"/>
<dbReference type="PANTHER" id="PTHR43671:SF63">
    <property type="entry name" value="SERINE_THREONINE-PROTEIN KINASE NEK6 ISOFORM X1"/>
    <property type="match status" value="1"/>
</dbReference>
<keyword evidence="4" id="KW-0418">Kinase</keyword>
<dbReference type="EMBL" id="LNRQ01000005">
    <property type="protein sequence ID" value="KZM93756.1"/>
    <property type="molecule type" value="Genomic_DNA"/>
</dbReference>
<dbReference type="Pfam" id="PF00069">
    <property type="entry name" value="Pkinase"/>
    <property type="match status" value="1"/>
</dbReference>
<dbReference type="InterPro" id="IPR017441">
    <property type="entry name" value="Protein_kinase_ATP_BS"/>
</dbReference>
<keyword evidence="2" id="KW-0808">Transferase</keyword>
<feature type="domain" description="Protein kinase" evidence="8">
    <location>
        <begin position="16"/>
        <end position="269"/>
    </location>
</feature>
<keyword evidence="11" id="KW-1185">Reference proteome</keyword>
<name>A0A164XZ30_DAUCS</name>